<sequence>MLKGFPSLGSGCPPLREVAVLPRIRRFYLRVRLDCDTILRREDVTQAFSGVEELVIDVWQAMFLGADHSALKIFEGVRNVKNPRITGSTTGFHDYARWLEDVMKGEVESPVETSEEN</sequence>
<dbReference type="EMBL" id="JAGSXJ010000013">
    <property type="protein sequence ID" value="KAH6686157.1"/>
    <property type="molecule type" value="Genomic_DNA"/>
</dbReference>
<dbReference type="Proteomes" id="UP000770015">
    <property type="component" value="Unassembled WGS sequence"/>
</dbReference>
<dbReference type="AlphaFoldDB" id="A0A9P8V8M3"/>
<name>A0A9P8V8M3_9PEZI</name>
<reference evidence="1" key="1">
    <citation type="journal article" date="2021" name="Nat. Commun.">
        <title>Genetic determinants of endophytism in the Arabidopsis root mycobiome.</title>
        <authorList>
            <person name="Mesny F."/>
            <person name="Miyauchi S."/>
            <person name="Thiergart T."/>
            <person name="Pickel B."/>
            <person name="Atanasova L."/>
            <person name="Karlsson M."/>
            <person name="Huettel B."/>
            <person name="Barry K.W."/>
            <person name="Haridas S."/>
            <person name="Chen C."/>
            <person name="Bauer D."/>
            <person name="Andreopoulos W."/>
            <person name="Pangilinan J."/>
            <person name="LaButti K."/>
            <person name="Riley R."/>
            <person name="Lipzen A."/>
            <person name="Clum A."/>
            <person name="Drula E."/>
            <person name="Henrissat B."/>
            <person name="Kohler A."/>
            <person name="Grigoriev I.V."/>
            <person name="Martin F.M."/>
            <person name="Hacquard S."/>
        </authorList>
    </citation>
    <scope>NUCLEOTIDE SEQUENCE</scope>
    <source>
        <strain evidence="1">MPI-SDFR-AT-0117</strain>
    </source>
</reference>
<gene>
    <name evidence="1" type="ORF">F5X68DRAFT_208402</name>
</gene>
<organism evidence="1 2">
    <name type="scientific">Plectosphaerella plurivora</name>
    <dbReference type="NCBI Taxonomy" id="936078"/>
    <lineage>
        <taxon>Eukaryota</taxon>
        <taxon>Fungi</taxon>
        <taxon>Dikarya</taxon>
        <taxon>Ascomycota</taxon>
        <taxon>Pezizomycotina</taxon>
        <taxon>Sordariomycetes</taxon>
        <taxon>Hypocreomycetidae</taxon>
        <taxon>Glomerellales</taxon>
        <taxon>Plectosphaerellaceae</taxon>
        <taxon>Plectosphaerella</taxon>
    </lineage>
</organism>
<proteinExistence type="predicted"/>
<keyword evidence="2" id="KW-1185">Reference proteome</keyword>
<dbReference type="OrthoDB" id="2951834at2759"/>
<accession>A0A9P8V8M3</accession>
<evidence type="ECO:0000313" key="1">
    <source>
        <dbReference type="EMBL" id="KAH6686157.1"/>
    </source>
</evidence>
<protein>
    <submittedName>
        <fullName evidence="1">Uncharacterized protein</fullName>
    </submittedName>
</protein>
<comment type="caution">
    <text evidence="1">The sequence shown here is derived from an EMBL/GenBank/DDBJ whole genome shotgun (WGS) entry which is preliminary data.</text>
</comment>
<evidence type="ECO:0000313" key="2">
    <source>
        <dbReference type="Proteomes" id="UP000770015"/>
    </source>
</evidence>